<feature type="binding site" evidence="2">
    <location>
        <position position="65"/>
    </location>
    <ligand>
        <name>Mg(2+)</name>
        <dbReference type="ChEBI" id="CHEBI:18420"/>
    </ligand>
</feature>
<dbReference type="InterPro" id="IPR000086">
    <property type="entry name" value="NUDIX_hydrolase_dom"/>
</dbReference>
<dbReference type="InterPro" id="IPR003564">
    <property type="entry name" value="DHNTPase"/>
</dbReference>
<protein>
    <submittedName>
        <fullName evidence="4">Dihydroneopterin triphosphate diphosphatase</fullName>
        <ecNumber evidence="4">3.6.1.67</ecNumber>
    </submittedName>
</protein>
<keyword evidence="5" id="KW-1185">Reference proteome</keyword>
<dbReference type="Proteomes" id="UP000515240">
    <property type="component" value="Chromosome"/>
</dbReference>
<dbReference type="GO" id="GO:0046656">
    <property type="term" value="P:folic acid biosynthetic process"/>
    <property type="evidence" value="ECO:0007669"/>
    <property type="project" value="InterPro"/>
</dbReference>
<feature type="binding site" evidence="1">
    <location>
        <position position="34"/>
    </location>
    <ligand>
        <name>substrate</name>
    </ligand>
</feature>
<evidence type="ECO:0000313" key="5">
    <source>
        <dbReference type="Proteomes" id="UP000515240"/>
    </source>
</evidence>
<feature type="binding site" evidence="1">
    <location>
        <position position="48"/>
    </location>
    <ligand>
        <name>substrate</name>
    </ligand>
</feature>
<gene>
    <name evidence="4" type="primary">nudB</name>
    <name evidence="4" type="ORF">HS961_21010</name>
</gene>
<dbReference type="NCBIfam" id="NF006961">
    <property type="entry name" value="PRK09438.1"/>
    <property type="match status" value="1"/>
</dbReference>
<dbReference type="AlphaFoldDB" id="A0A7G5EMA0"/>
<feature type="binding site" evidence="2">
    <location>
        <position position="128"/>
    </location>
    <ligand>
        <name>Mg(2+)</name>
        <dbReference type="ChEBI" id="CHEBI:18420"/>
    </ligand>
</feature>
<proteinExistence type="predicted"/>
<comment type="cofactor">
    <cofactor evidence="2">
        <name>Mg(2+)</name>
        <dbReference type="ChEBI" id="CHEBI:18420"/>
    </cofactor>
    <text evidence="2">Binds 1 Mg(2+) ion per subunit.</text>
</comment>
<name>A0A7G5EMA0_9BURK</name>
<feature type="binding site" evidence="2">
    <location>
        <position position="69"/>
    </location>
    <ligand>
        <name>Mg(2+)</name>
        <dbReference type="ChEBI" id="CHEBI:18420"/>
    </ligand>
</feature>
<reference evidence="4 5" key="1">
    <citation type="journal article" date="2020" name="G3 (Bethesda)">
        <title>CeMbio - The Caenorhabditis elegans Microbiome Resource.</title>
        <authorList>
            <person name="Dirksen P."/>
            <person name="Assie A."/>
            <person name="Zimmermann J."/>
            <person name="Zhang F."/>
            <person name="Tietje A.M."/>
            <person name="Marsh S.A."/>
            <person name="Felix M.A."/>
            <person name="Shapira M."/>
            <person name="Kaleta C."/>
            <person name="Schulenburg H."/>
            <person name="Samuel B."/>
        </authorList>
    </citation>
    <scope>NUCLEOTIDE SEQUENCE [LARGE SCALE GENOMIC DNA]</scope>
    <source>
        <strain evidence="4 5">BIGb0172</strain>
    </source>
</reference>
<evidence type="ECO:0000259" key="3">
    <source>
        <dbReference type="PROSITE" id="PS51462"/>
    </source>
</evidence>
<dbReference type="PANTHER" id="PTHR43736:SF1">
    <property type="entry name" value="DIHYDRONEOPTERIN TRIPHOSPHATE DIPHOSPHATASE"/>
    <property type="match status" value="1"/>
</dbReference>
<feature type="binding site" evidence="1">
    <location>
        <position position="13"/>
    </location>
    <ligand>
        <name>substrate</name>
    </ligand>
</feature>
<dbReference type="Pfam" id="PF00293">
    <property type="entry name" value="NUDIX"/>
    <property type="match status" value="1"/>
</dbReference>
<dbReference type="KEGG" id="cpis:HS961_21010"/>
<feature type="binding site" evidence="1">
    <location>
        <position position="146"/>
    </location>
    <ligand>
        <name>substrate</name>
    </ligand>
</feature>
<evidence type="ECO:0000256" key="2">
    <source>
        <dbReference type="PIRSR" id="PIRSR603564-2"/>
    </source>
</evidence>
<dbReference type="EMBL" id="CP058554">
    <property type="protein sequence ID" value="QMV75125.1"/>
    <property type="molecule type" value="Genomic_DNA"/>
</dbReference>
<organism evidence="4 5">
    <name type="scientific">Comamonas piscis</name>
    <dbReference type="NCBI Taxonomy" id="1562974"/>
    <lineage>
        <taxon>Bacteria</taxon>
        <taxon>Pseudomonadati</taxon>
        <taxon>Pseudomonadota</taxon>
        <taxon>Betaproteobacteria</taxon>
        <taxon>Burkholderiales</taxon>
        <taxon>Comamonadaceae</taxon>
        <taxon>Comamonas</taxon>
    </lineage>
</organism>
<dbReference type="SUPFAM" id="SSF55811">
    <property type="entry name" value="Nudix"/>
    <property type="match status" value="1"/>
</dbReference>
<dbReference type="GO" id="GO:0008828">
    <property type="term" value="F:dATP diphosphatase activity"/>
    <property type="evidence" value="ECO:0007669"/>
    <property type="project" value="InterPro"/>
</dbReference>
<dbReference type="Gene3D" id="3.90.79.10">
    <property type="entry name" value="Nucleoside Triphosphate Pyrophosphohydrolase"/>
    <property type="match status" value="1"/>
</dbReference>
<keyword evidence="4" id="KW-0378">Hydrolase</keyword>
<dbReference type="PROSITE" id="PS51462">
    <property type="entry name" value="NUDIX"/>
    <property type="match status" value="1"/>
</dbReference>
<keyword evidence="2" id="KW-0479">Metal-binding</keyword>
<dbReference type="InterPro" id="IPR015797">
    <property type="entry name" value="NUDIX_hydrolase-like_dom_sf"/>
</dbReference>
<dbReference type="RefSeq" id="WP_182325375.1">
    <property type="nucleotide sequence ID" value="NZ_CP058554.1"/>
</dbReference>
<evidence type="ECO:0000313" key="4">
    <source>
        <dbReference type="EMBL" id="QMV75125.1"/>
    </source>
</evidence>
<dbReference type="GO" id="GO:0019177">
    <property type="term" value="F:dihydroneopterin triphosphate pyrophosphohydrolase activity"/>
    <property type="evidence" value="ECO:0007669"/>
    <property type="project" value="UniProtKB-EC"/>
</dbReference>
<dbReference type="GO" id="GO:0046872">
    <property type="term" value="F:metal ion binding"/>
    <property type="evidence" value="ECO:0007669"/>
    <property type="project" value="UniProtKB-KW"/>
</dbReference>
<dbReference type="PRINTS" id="PR01404">
    <property type="entry name" value="NPPPHYDRLASE"/>
</dbReference>
<keyword evidence="2" id="KW-0460">Magnesium</keyword>
<sequence length="162" mass="18880">MKQATTGASLPYKLPRSVLVIIHTADLQVLLLRRVNQMEGQDYWQPVTGSQDSDTETWQETAIREVWEETGIDAKQPGCLLRDWELENIYPIYPQWRHRYASDVCMNTEHVLSLQVPSYTKIVLSPREHTAHAWHDWREAAERCYSISNSEAILWLPRFIAS</sequence>
<accession>A0A7G5EMA0</accession>
<dbReference type="PANTHER" id="PTHR43736">
    <property type="entry name" value="ADP-RIBOSE PYROPHOSPHATASE"/>
    <property type="match status" value="1"/>
</dbReference>
<evidence type="ECO:0000256" key="1">
    <source>
        <dbReference type="PIRSR" id="PIRSR603564-1"/>
    </source>
</evidence>
<dbReference type="EC" id="3.6.1.67" evidence="4"/>
<dbReference type="CDD" id="cd04664">
    <property type="entry name" value="NUDIX_DHNTPase_like"/>
    <property type="match status" value="1"/>
</dbReference>
<feature type="domain" description="Nudix hydrolase" evidence="3">
    <location>
        <begin position="11"/>
        <end position="157"/>
    </location>
</feature>